<keyword evidence="4" id="KW-1185">Reference proteome</keyword>
<dbReference type="Pfam" id="PF11954">
    <property type="entry name" value="DUF3471"/>
    <property type="match status" value="1"/>
</dbReference>
<proteinExistence type="predicted"/>
<dbReference type="PANTHER" id="PTHR46825:SF15">
    <property type="entry name" value="BETA-LACTAMASE-RELATED DOMAIN-CONTAINING PROTEIN"/>
    <property type="match status" value="1"/>
</dbReference>
<dbReference type="SUPFAM" id="SSF56601">
    <property type="entry name" value="beta-lactamase/transpeptidase-like"/>
    <property type="match status" value="1"/>
</dbReference>
<dbReference type="EMBL" id="FOXX01000003">
    <property type="protein sequence ID" value="SFQ47998.1"/>
    <property type="molecule type" value="Genomic_DNA"/>
</dbReference>
<name>A0A1I5YUQ4_9BACI</name>
<organism evidence="3 4">
    <name type="scientific">Priestia endophytica DSM 13796</name>
    <dbReference type="NCBI Taxonomy" id="1121089"/>
    <lineage>
        <taxon>Bacteria</taxon>
        <taxon>Bacillati</taxon>
        <taxon>Bacillota</taxon>
        <taxon>Bacilli</taxon>
        <taxon>Bacillales</taxon>
        <taxon>Bacillaceae</taxon>
        <taxon>Priestia</taxon>
    </lineage>
</organism>
<dbReference type="PANTHER" id="PTHR46825">
    <property type="entry name" value="D-ALANYL-D-ALANINE-CARBOXYPEPTIDASE/ENDOPEPTIDASE AMPH"/>
    <property type="match status" value="1"/>
</dbReference>
<dbReference type="InterPro" id="IPR012338">
    <property type="entry name" value="Beta-lactam/transpept-like"/>
</dbReference>
<gene>
    <name evidence="3" type="ORF">SAMN02745910_01586</name>
</gene>
<dbReference type="InterPro" id="IPR021860">
    <property type="entry name" value="Peptidase_S12_Pab87-rel_C"/>
</dbReference>
<sequence length="578" mass="65858">MNELSGFRAFLEEEMKAWEVPGAAVAIVKDGEVIFLEGLGLRDIEKNLPVTEETLFAIGSSTKAFTASALALLVDEGKLAWDEPVRTYLPSFKLKDPVASERITPLDLLVHRSGLPRHELVWYGADLSREELIQRIQYLDGNVDFRSEWQYQNLMYLTAGYLAGEVALSSYEALIKKRLFTPLHMKKSNFSIEDMKKSKDYSLPYKEIDGKVTKVPFRNIDEIGPAGSINSNIKEMVNWLKLHLQKGEFEGKRIISEQEIKTLHTPHMSCELMFPTKEVPISTYGGGWFISPYRGHHHIHHGGNIDGFTALVSFLPYENIGVVVLTNKDATFFPDTIVYNIYDRLLHLEEKKWSQELQEKLKDLKATMTGIGEKEEKGKVPNTQPSHLLRDYEGTYHHKGYGNIKITYQDGKLEAALNSFHSELTHYHYDVFQMKIEAFNHTLLLSFQGNVYGEIASLSGPFALEPGTKDIVFEKVPDERLQDKEELIRYIGQYKLQEGILATVSLKKESVLILSLQGQPDYELVPYKKGAFYFKGLDGFSVQFAENEQKEVQRITIVQPNGEFVGEKVNKEKEKVDC</sequence>
<evidence type="ECO:0000259" key="2">
    <source>
        <dbReference type="Pfam" id="PF11954"/>
    </source>
</evidence>
<dbReference type="Proteomes" id="UP000182762">
    <property type="component" value="Unassembled WGS sequence"/>
</dbReference>
<feature type="domain" description="Peptidase S12 Pab87-related C-terminal" evidence="2">
    <location>
        <begin position="380"/>
        <end position="475"/>
    </location>
</feature>
<dbReference type="Pfam" id="PF00144">
    <property type="entry name" value="Beta-lactamase"/>
    <property type="match status" value="1"/>
</dbReference>
<feature type="domain" description="Beta-lactamase-related" evidence="1">
    <location>
        <begin position="7"/>
        <end position="331"/>
    </location>
</feature>
<evidence type="ECO:0000313" key="4">
    <source>
        <dbReference type="Proteomes" id="UP000182762"/>
    </source>
</evidence>
<accession>A0A1I5YUQ4</accession>
<dbReference type="Gene3D" id="2.40.128.600">
    <property type="match status" value="1"/>
</dbReference>
<dbReference type="GeneID" id="93710286"/>
<reference evidence="3 4" key="1">
    <citation type="submission" date="2016-10" db="EMBL/GenBank/DDBJ databases">
        <authorList>
            <person name="Varghese N."/>
            <person name="Submissions S."/>
        </authorList>
    </citation>
    <scope>NUCLEOTIDE SEQUENCE [LARGE SCALE GENOMIC DNA]</scope>
    <source>
        <strain evidence="3 4">DSM 13796</strain>
    </source>
</reference>
<dbReference type="Gene3D" id="3.40.710.10">
    <property type="entry name" value="DD-peptidase/beta-lactamase superfamily"/>
    <property type="match status" value="1"/>
</dbReference>
<comment type="caution">
    <text evidence="3">The sequence shown here is derived from an EMBL/GenBank/DDBJ whole genome shotgun (WGS) entry which is preliminary data.</text>
</comment>
<evidence type="ECO:0000313" key="3">
    <source>
        <dbReference type="EMBL" id="SFQ47998.1"/>
    </source>
</evidence>
<evidence type="ECO:0000259" key="1">
    <source>
        <dbReference type="Pfam" id="PF00144"/>
    </source>
</evidence>
<dbReference type="InterPro" id="IPR050491">
    <property type="entry name" value="AmpC-like"/>
</dbReference>
<protein>
    <submittedName>
        <fullName evidence="3">CubicO group peptidase, beta-lactamase class C family</fullName>
    </submittedName>
</protein>
<dbReference type="RefSeq" id="WP_061805186.1">
    <property type="nucleotide sequence ID" value="NZ_FOXX01000003.1"/>
</dbReference>
<dbReference type="InterPro" id="IPR001466">
    <property type="entry name" value="Beta-lactam-related"/>
</dbReference>